<accession>A0A2J8JYG8</accession>
<protein>
    <submittedName>
        <fullName evidence="2">NCOA6 isoform 3</fullName>
    </submittedName>
</protein>
<dbReference type="PANTHER" id="PTHR15690">
    <property type="entry name" value="NUCLEAR RECEPTOR COACTIVATOR 6"/>
    <property type="match status" value="1"/>
</dbReference>
<name>A0A2J8JYG8_PANTR</name>
<proteinExistence type="predicted"/>
<evidence type="ECO:0000313" key="2">
    <source>
        <dbReference type="EMBL" id="PNI27811.1"/>
    </source>
</evidence>
<evidence type="ECO:0000313" key="3">
    <source>
        <dbReference type="Proteomes" id="UP000236370"/>
    </source>
</evidence>
<dbReference type="GO" id="GO:0003713">
    <property type="term" value="F:transcription coactivator activity"/>
    <property type="evidence" value="ECO:0007669"/>
    <property type="project" value="InterPro"/>
</dbReference>
<dbReference type="AlphaFoldDB" id="A0A2J8JYG8"/>
<sequence length="220" mass="23711">PGFPVNKDVTLTSPLLVNLLQSDISAGHFGVNSKQNNTNANKPKKKKPPRKKKNSQQDLNTPDTRPAGLEEADQPPLPGEQGINLDNSGPKLPEFSNRPPAPSQNLVSKETSTTALQASVARPELEVNAAVVSGQSSEPKEIVEKSKIPSRRNSRTEEPTVASESVENGHRKRSSRPASASSSTKAGAPMKDQMPCVERATREGPKRDLYKLRVESGPLP</sequence>
<feature type="compositionally biased region" description="Basic residues" evidence="1">
    <location>
        <begin position="42"/>
        <end position="54"/>
    </location>
</feature>
<dbReference type="PANTHER" id="PTHR15690:SF0">
    <property type="entry name" value="NUCLEAR RECEPTOR COACTIVATOR 6"/>
    <property type="match status" value="1"/>
</dbReference>
<feature type="region of interest" description="Disordered" evidence="1">
    <location>
        <begin position="28"/>
        <end position="220"/>
    </location>
</feature>
<dbReference type="Proteomes" id="UP000236370">
    <property type="component" value="Unassembled WGS sequence"/>
</dbReference>
<feature type="non-terminal residue" evidence="2">
    <location>
        <position position="220"/>
    </location>
</feature>
<gene>
    <name evidence="2" type="ORF">CK820_G0043061</name>
</gene>
<feature type="compositionally biased region" description="Basic and acidic residues" evidence="1">
    <location>
        <begin position="138"/>
        <end position="147"/>
    </location>
</feature>
<dbReference type="EMBL" id="NBAG03000408">
    <property type="protein sequence ID" value="PNI27811.1"/>
    <property type="molecule type" value="Genomic_DNA"/>
</dbReference>
<feature type="compositionally biased region" description="Polar residues" evidence="1">
    <location>
        <begin position="103"/>
        <end position="117"/>
    </location>
</feature>
<organism evidence="2 3">
    <name type="scientific">Pan troglodytes</name>
    <name type="common">Chimpanzee</name>
    <dbReference type="NCBI Taxonomy" id="9598"/>
    <lineage>
        <taxon>Eukaryota</taxon>
        <taxon>Metazoa</taxon>
        <taxon>Chordata</taxon>
        <taxon>Craniata</taxon>
        <taxon>Vertebrata</taxon>
        <taxon>Euteleostomi</taxon>
        <taxon>Mammalia</taxon>
        <taxon>Eutheria</taxon>
        <taxon>Euarchontoglires</taxon>
        <taxon>Primates</taxon>
        <taxon>Haplorrhini</taxon>
        <taxon>Catarrhini</taxon>
        <taxon>Hominidae</taxon>
        <taxon>Pan</taxon>
    </lineage>
</organism>
<evidence type="ECO:0000256" key="1">
    <source>
        <dbReference type="SAM" id="MobiDB-lite"/>
    </source>
</evidence>
<dbReference type="InterPro" id="IPR026638">
    <property type="entry name" value="NCOA6"/>
</dbReference>
<feature type="compositionally biased region" description="Basic and acidic residues" evidence="1">
    <location>
        <begin position="199"/>
        <end position="214"/>
    </location>
</feature>
<comment type="caution">
    <text evidence="2">The sequence shown here is derived from an EMBL/GenBank/DDBJ whole genome shotgun (WGS) entry which is preliminary data.</text>
</comment>
<feature type="non-terminal residue" evidence="2">
    <location>
        <position position="1"/>
    </location>
</feature>
<dbReference type="GO" id="GO:0005634">
    <property type="term" value="C:nucleus"/>
    <property type="evidence" value="ECO:0007669"/>
    <property type="project" value="InterPro"/>
</dbReference>
<reference evidence="2 3" key="1">
    <citation type="submission" date="2017-12" db="EMBL/GenBank/DDBJ databases">
        <title>High-resolution comparative analysis of great ape genomes.</title>
        <authorList>
            <person name="Pollen A."/>
            <person name="Hastie A."/>
            <person name="Hormozdiari F."/>
            <person name="Dougherty M."/>
            <person name="Liu R."/>
            <person name="Chaisson M."/>
            <person name="Hoppe E."/>
            <person name="Hill C."/>
            <person name="Pang A."/>
            <person name="Hillier L."/>
            <person name="Baker C."/>
            <person name="Armstrong J."/>
            <person name="Shendure J."/>
            <person name="Paten B."/>
            <person name="Wilson R."/>
            <person name="Chao H."/>
            <person name="Schneider V."/>
            <person name="Ventura M."/>
            <person name="Kronenberg Z."/>
            <person name="Murali S."/>
            <person name="Gordon D."/>
            <person name="Cantsilieris S."/>
            <person name="Munson K."/>
            <person name="Nelson B."/>
            <person name="Raja A."/>
            <person name="Underwood J."/>
            <person name="Diekhans M."/>
            <person name="Fiddes I."/>
            <person name="Haussler D."/>
            <person name="Eichler E."/>
        </authorList>
    </citation>
    <scope>NUCLEOTIDE SEQUENCE [LARGE SCALE GENOMIC DNA]</scope>
    <source>
        <strain evidence="2">Yerkes chimp pedigree #C0471</strain>
    </source>
</reference>